<reference evidence="2 3" key="1">
    <citation type="submission" date="2020-12" db="EMBL/GenBank/DDBJ databases">
        <title>Concerted genomic and epigenomic changes stabilize Arabidopsis allopolyploids.</title>
        <authorList>
            <person name="Chen Z."/>
        </authorList>
    </citation>
    <scope>NUCLEOTIDE SEQUENCE [LARGE SCALE GENOMIC DNA]</scope>
    <source>
        <strain evidence="2">Allo738</strain>
        <tissue evidence="2">Leaf</tissue>
    </source>
</reference>
<organism evidence="2 3">
    <name type="scientific">Arabidopsis thaliana x Arabidopsis arenosa</name>
    <dbReference type="NCBI Taxonomy" id="1240361"/>
    <lineage>
        <taxon>Eukaryota</taxon>
        <taxon>Viridiplantae</taxon>
        <taxon>Streptophyta</taxon>
        <taxon>Embryophyta</taxon>
        <taxon>Tracheophyta</taxon>
        <taxon>Spermatophyta</taxon>
        <taxon>Magnoliopsida</taxon>
        <taxon>eudicotyledons</taxon>
        <taxon>Gunneridae</taxon>
        <taxon>Pentapetalae</taxon>
        <taxon>rosids</taxon>
        <taxon>malvids</taxon>
        <taxon>Brassicales</taxon>
        <taxon>Brassicaceae</taxon>
        <taxon>Camelineae</taxon>
        <taxon>Arabidopsis</taxon>
    </lineage>
</organism>
<sequence length="164" mass="18661">MKPSTTDSHSGTSELENIVVEETPQPKTMEQREARRDREMQQMREALHSVQTMLQSLTMGDPRSTPLGAPPCVSEALLPPPPQFQRFEPSQSRFDSTQPCFAFESSQPRLDAFQKKVELPLFEGINPDDWIFRVEKCFSTNHTPEFEKVDQAVHCLTRAAVTLI</sequence>
<feature type="region of interest" description="Disordered" evidence="1">
    <location>
        <begin position="58"/>
        <end position="81"/>
    </location>
</feature>
<evidence type="ECO:0000256" key="1">
    <source>
        <dbReference type="SAM" id="MobiDB-lite"/>
    </source>
</evidence>
<dbReference type="Proteomes" id="UP000694240">
    <property type="component" value="Chromosome 9"/>
</dbReference>
<name>A0A8T2A6D1_9BRAS</name>
<keyword evidence="3" id="KW-1185">Reference proteome</keyword>
<gene>
    <name evidence="2" type="ORF">ISN45_Aa04g004450</name>
</gene>
<feature type="compositionally biased region" description="Basic and acidic residues" evidence="1">
    <location>
        <begin position="29"/>
        <end position="41"/>
    </location>
</feature>
<comment type="caution">
    <text evidence="2">The sequence shown here is derived from an EMBL/GenBank/DDBJ whole genome shotgun (WGS) entry which is preliminary data.</text>
</comment>
<evidence type="ECO:0000313" key="3">
    <source>
        <dbReference type="Proteomes" id="UP000694240"/>
    </source>
</evidence>
<accession>A0A8T2A6D1</accession>
<evidence type="ECO:0000313" key="2">
    <source>
        <dbReference type="EMBL" id="KAG7567582.1"/>
    </source>
</evidence>
<proteinExistence type="predicted"/>
<dbReference type="EMBL" id="JAEFBK010000009">
    <property type="protein sequence ID" value="KAG7567582.1"/>
    <property type="molecule type" value="Genomic_DNA"/>
</dbReference>
<feature type="region of interest" description="Disordered" evidence="1">
    <location>
        <begin position="1"/>
        <end position="41"/>
    </location>
</feature>
<feature type="compositionally biased region" description="Polar residues" evidence="1">
    <location>
        <begin position="1"/>
        <end position="15"/>
    </location>
</feature>
<dbReference type="AlphaFoldDB" id="A0A8T2A6D1"/>
<protein>
    <submittedName>
        <fullName evidence="2">Uncharacterized protein</fullName>
    </submittedName>
</protein>